<feature type="domain" description="DUF1468" evidence="2">
    <location>
        <begin position="9"/>
        <end position="151"/>
    </location>
</feature>
<organism evidence="3 4">
    <name type="scientific">Zobellella iuensis</name>
    <dbReference type="NCBI Taxonomy" id="2803811"/>
    <lineage>
        <taxon>Bacteria</taxon>
        <taxon>Pseudomonadati</taxon>
        <taxon>Pseudomonadota</taxon>
        <taxon>Gammaproteobacteria</taxon>
        <taxon>Aeromonadales</taxon>
        <taxon>Aeromonadaceae</taxon>
        <taxon>Zobellella</taxon>
    </lineage>
</organism>
<protein>
    <submittedName>
        <fullName evidence="3">Tripartite tricarboxylate transporter TctB family protein</fullName>
    </submittedName>
</protein>
<proteinExistence type="predicted"/>
<dbReference type="EMBL" id="JAERTZ010000032">
    <property type="protein sequence ID" value="MBL1379291.1"/>
    <property type="molecule type" value="Genomic_DNA"/>
</dbReference>
<evidence type="ECO:0000313" key="4">
    <source>
        <dbReference type="Proteomes" id="UP000638570"/>
    </source>
</evidence>
<accession>A0ABS1QXU8</accession>
<gene>
    <name evidence="3" type="ORF">JKV55_18475</name>
</gene>
<dbReference type="RefSeq" id="WP_202088471.1">
    <property type="nucleotide sequence ID" value="NZ_JAERTZ010000032.1"/>
</dbReference>
<keyword evidence="4" id="KW-1185">Reference proteome</keyword>
<feature type="transmembrane region" description="Helical" evidence="1">
    <location>
        <begin position="125"/>
        <end position="142"/>
    </location>
</feature>
<comment type="caution">
    <text evidence="3">The sequence shown here is derived from an EMBL/GenBank/DDBJ whole genome shotgun (WGS) entry which is preliminary data.</text>
</comment>
<dbReference type="Pfam" id="PF07331">
    <property type="entry name" value="TctB"/>
    <property type="match status" value="1"/>
</dbReference>
<evidence type="ECO:0000256" key="1">
    <source>
        <dbReference type="SAM" id="Phobius"/>
    </source>
</evidence>
<feature type="transmembrane region" description="Helical" evidence="1">
    <location>
        <begin position="9"/>
        <end position="29"/>
    </location>
</feature>
<dbReference type="InterPro" id="IPR009936">
    <property type="entry name" value="DUF1468"/>
</dbReference>
<keyword evidence="1" id="KW-0812">Transmembrane</keyword>
<sequence>MKHLNSNRIIGFIMGLVSLGYLWLAFRIPAFPMPRPIDSDWFPTLLGAALLLLSILLCLEKQATPVKREKAAQKDPKAREQTSQLLITLLAIAGYAFGLEWLGFVLASSLFGIGLSHCYGYRRHLISVVATLAVVLSLYLIMTRLLEVHLPRGLLPF</sequence>
<keyword evidence="1" id="KW-1133">Transmembrane helix</keyword>
<name>A0ABS1QXU8_9GAMM</name>
<reference evidence="4" key="1">
    <citation type="submission" date="2021-01" db="EMBL/GenBank/DDBJ databases">
        <title>Genome public.</title>
        <authorList>
            <person name="Liu C."/>
            <person name="Sun Q."/>
        </authorList>
    </citation>
    <scope>NUCLEOTIDE SEQUENCE [LARGE SCALE GENOMIC DNA]</scope>
    <source>
        <strain evidence="4">CGMCC 1.18722</strain>
    </source>
</reference>
<feature type="transmembrane region" description="Helical" evidence="1">
    <location>
        <begin position="41"/>
        <end position="59"/>
    </location>
</feature>
<evidence type="ECO:0000259" key="2">
    <source>
        <dbReference type="Pfam" id="PF07331"/>
    </source>
</evidence>
<keyword evidence="1" id="KW-0472">Membrane</keyword>
<evidence type="ECO:0000313" key="3">
    <source>
        <dbReference type="EMBL" id="MBL1379291.1"/>
    </source>
</evidence>
<dbReference type="Proteomes" id="UP000638570">
    <property type="component" value="Unassembled WGS sequence"/>
</dbReference>
<feature type="transmembrane region" description="Helical" evidence="1">
    <location>
        <begin position="85"/>
        <end position="113"/>
    </location>
</feature>